<dbReference type="PANTHER" id="PTHR33365:SF13">
    <property type="entry name" value="TAT PATHWAY SIGNAL SEQUENCE"/>
    <property type="match status" value="1"/>
</dbReference>
<dbReference type="Pfam" id="PF11807">
    <property type="entry name" value="UstYa"/>
    <property type="match status" value="1"/>
</dbReference>
<dbReference type="InterPro" id="IPR021765">
    <property type="entry name" value="UstYa-like"/>
</dbReference>
<name>A0A8K0QYC8_9PLEO</name>
<organism evidence="3 4">
    <name type="scientific">Paraphoma chrysanthemicola</name>
    <dbReference type="NCBI Taxonomy" id="798071"/>
    <lineage>
        <taxon>Eukaryota</taxon>
        <taxon>Fungi</taxon>
        <taxon>Dikarya</taxon>
        <taxon>Ascomycota</taxon>
        <taxon>Pezizomycotina</taxon>
        <taxon>Dothideomycetes</taxon>
        <taxon>Pleosporomycetidae</taxon>
        <taxon>Pleosporales</taxon>
        <taxon>Pleosporineae</taxon>
        <taxon>Phaeosphaeriaceae</taxon>
        <taxon>Paraphoma</taxon>
    </lineage>
</organism>
<evidence type="ECO:0000256" key="2">
    <source>
        <dbReference type="SAM" id="SignalP"/>
    </source>
</evidence>
<feature type="signal peptide" evidence="2">
    <location>
        <begin position="1"/>
        <end position="25"/>
    </location>
</feature>
<feature type="chain" id="PRO_5035474933" description="Tat pathway signal sequence" evidence="2">
    <location>
        <begin position="26"/>
        <end position="337"/>
    </location>
</feature>
<proteinExistence type="inferred from homology"/>
<evidence type="ECO:0008006" key="5">
    <source>
        <dbReference type="Google" id="ProtNLM"/>
    </source>
</evidence>
<comment type="caution">
    <text evidence="3">The sequence shown here is derived from an EMBL/GenBank/DDBJ whole genome shotgun (WGS) entry which is preliminary data.</text>
</comment>
<dbReference type="EMBL" id="JAGMVJ010000018">
    <property type="protein sequence ID" value="KAH7077437.1"/>
    <property type="molecule type" value="Genomic_DNA"/>
</dbReference>
<dbReference type="OrthoDB" id="3687641at2759"/>
<keyword evidence="4" id="KW-1185">Reference proteome</keyword>
<dbReference type="AlphaFoldDB" id="A0A8K0QYC8"/>
<evidence type="ECO:0000256" key="1">
    <source>
        <dbReference type="ARBA" id="ARBA00035112"/>
    </source>
</evidence>
<sequence>MSRKIYQIFIANLFESFLFLDLCLRDTVCYSEHCFSRARQIISAKDFEMIRDLFKDRSPFKHIPREGFQLLIDEDLATTIYKPRNPSWVATSILMILTAILTALTTRYSPFHGHVDVDDICARRTMTYSPIIDEVGVHYTPSVFNGSLMLDTIYKHDGSPEVDAAWDAFGLNYLPIKLSEDQALRAGLTSGVHLKYKDEFGGGYPALIKGFHHVHCLNLLRQSLYWNFGHYQAEHKLAFGDDFPLLKHHIHHCLDSLRQLLLCEIDVGVYGYVWFHLPGDRLRPTFDFNSTHKCRNFEEIREWSEKSQYPSEPLAEEAWMELLEQPKEGDKVWRTFP</sequence>
<evidence type="ECO:0000313" key="4">
    <source>
        <dbReference type="Proteomes" id="UP000813461"/>
    </source>
</evidence>
<accession>A0A8K0QYC8</accession>
<dbReference type="PANTHER" id="PTHR33365">
    <property type="entry name" value="YALI0B05434P"/>
    <property type="match status" value="1"/>
</dbReference>
<dbReference type="GO" id="GO:0043386">
    <property type="term" value="P:mycotoxin biosynthetic process"/>
    <property type="evidence" value="ECO:0007669"/>
    <property type="project" value="InterPro"/>
</dbReference>
<comment type="similarity">
    <text evidence="1">Belongs to the ustYa family.</text>
</comment>
<evidence type="ECO:0000313" key="3">
    <source>
        <dbReference type="EMBL" id="KAH7077437.1"/>
    </source>
</evidence>
<gene>
    <name evidence="3" type="ORF">FB567DRAFT_596604</name>
</gene>
<dbReference type="Proteomes" id="UP000813461">
    <property type="component" value="Unassembled WGS sequence"/>
</dbReference>
<reference evidence="3" key="1">
    <citation type="journal article" date="2021" name="Nat. Commun.">
        <title>Genetic determinants of endophytism in the Arabidopsis root mycobiome.</title>
        <authorList>
            <person name="Mesny F."/>
            <person name="Miyauchi S."/>
            <person name="Thiergart T."/>
            <person name="Pickel B."/>
            <person name="Atanasova L."/>
            <person name="Karlsson M."/>
            <person name="Huettel B."/>
            <person name="Barry K.W."/>
            <person name="Haridas S."/>
            <person name="Chen C."/>
            <person name="Bauer D."/>
            <person name="Andreopoulos W."/>
            <person name="Pangilinan J."/>
            <person name="LaButti K."/>
            <person name="Riley R."/>
            <person name="Lipzen A."/>
            <person name="Clum A."/>
            <person name="Drula E."/>
            <person name="Henrissat B."/>
            <person name="Kohler A."/>
            <person name="Grigoriev I.V."/>
            <person name="Martin F.M."/>
            <person name="Hacquard S."/>
        </authorList>
    </citation>
    <scope>NUCLEOTIDE SEQUENCE</scope>
    <source>
        <strain evidence="3">MPI-SDFR-AT-0120</strain>
    </source>
</reference>
<protein>
    <recommendedName>
        <fullName evidence="5">Tat pathway signal sequence</fullName>
    </recommendedName>
</protein>
<keyword evidence="2" id="KW-0732">Signal</keyword>